<keyword evidence="1" id="KW-0175">Coiled coil</keyword>
<protein>
    <submittedName>
        <fullName evidence="4">Phospholipid/cholesterol/gamma-HCH transport system substrate-binding protein</fullName>
    </submittedName>
</protein>
<keyword evidence="5" id="KW-1185">Reference proteome</keyword>
<feature type="transmembrane region" description="Helical" evidence="2">
    <location>
        <begin position="7"/>
        <end position="29"/>
    </location>
</feature>
<keyword evidence="2" id="KW-1133">Transmembrane helix</keyword>
<name>A0A2T5V4P6_9HYPH</name>
<dbReference type="PANTHER" id="PTHR36698:SF2">
    <property type="entry name" value="MCE_MLAD DOMAIN-CONTAINING PROTEIN"/>
    <property type="match status" value="1"/>
</dbReference>
<proteinExistence type="predicted"/>
<dbReference type="RefSeq" id="WP_170122166.1">
    <property type="nucleotide sequence ID" value="NZ_QAYG01000009.1"/>
</dbReference>
<accession>A0A2T5V4P6</accession>
<dbReference type="AlphaFoldDB" id="A0A2T5V4P6"/>
<dbReference type="PANTHER" id="PTHR36698">
    <property type="entry name" value="BLL5892 PROTEIN"/>
    <property type="match status" value="1"/>
</dbReference>
<dbReference type="Proteomes" id="UP000244081">
    <property type="component" value="Unassembled WGS sequence"/>
</dbReference>
<dbReference type="Pfam" id="PF02470">
    <property type="entry name" value="MlaD"/>
    <property type="match status" value="1"/>
</dbReference>
<gene>
    <name evidence="4" type="ORF">C8N35_10914</name>
</gene>
<keyword evidence="2" id="KW-0812">Transmembrane</keyword>
<dbReference type="EMBL" id="QAYG01000009">
    <property type="protein sequence ID" value="PTW58713.1"/>
    <property type="molecule type" value="Genomic_DNA"/>
</dbReference>
<evidence type="ECO:0000256" key="1">
    <source>
        <dbReference type="SAM" id="Coils"/>
    </source>
</evidence>
<evidence type="ECO:0000259" key="3">
    <source>
        <dbReference type="Pfam" id="PF02470"/>
    </source>
</evidence>
<evidence type="ECO:0000313" key="5">
    <source>
        <dbReference type="Proteomes" id="UP000244081"/>
    </source>
</evidence>
<evidence type="ECO:0000256" key="2">
    <source>
        <dbReference type="SAM" id="Phobius"/>
    </source>
</evidence>
<dbReference type="InterPro" id="IPR003399">
    <property type="entry name" value="Mce/MlaD"/>
</dbReference>
<sequence>METRANYIAIGSVVMLTIFSAFIFVWWLAGTGEGNSRRTLRVIFPGAVTGLEVGGQVFFNGIRVGEVTNLTFAEDDPTRVVAVTAIRPNTPLRADTKASLGFSGLTGVAYVELVGGSADKPSLLETEQNPELIAERSGFQDLMQGARDVLSKADQSLSTINGLIEDNRPAVGKAVDNITKFTDALAANSDGVGGFMASLSDATKAFTSLSGKLQGLVDRADTLITAVDPDKVSKFVDNMTNASGKLDNALDQVDQVAAGARKVTDELSQFSVGLNTVLEKVDAVVSAVDRDKIRMIVANVETVTNRLSAKAEEIDQIITDARAAAASIRETSDTVAAKSERISKFIDDAGSVADQLKTVAGNVNGVMDDAGKVIRSVDPNRVSDIVASVDKVTKSIAGQTTAIEGAIADARGASADLQAFTKDVRDRQPDIDRVISDARNVSGKLDVASSKVNDILTKVDGYVAGDGEGLIVEATAAARSIREVADKLNSRIGPITDGFARFSNRSLRNVDALIEQARQTLEEIRTVFANFDRNPSRVLYGGDDVPVYDGERKRR</sequence>
<reference evidence="4 5" key="1">
    <citation type="submission" date="2018-04" db="EMBL/GenBank/DDBJ databases">
        <title>Genomic Encyclopedia of Archaeal and Bacterial Type Strains, Phase II (KMG-II): from individual species to whole genera.</title>
        <authorList>
            <person name="Goeker M."/>
        </authorList>
    </citation>
    <scope>NUCLEOTIDE SEQUENCE [LARGE SCALE GENOMIC DNA]</scope>
    <source>
        <strain evidence="4 5">DSM 23382</strain>
    </source>
</reference>
<keyword evidence="2" id="KW-0472">Membrane</keyword>
<feature type="coiled-coil region" evidence="1">
    <location>
        <begin position="507"/>
        <end position="534"/>
    </location>
</feature>
<comment type="caution">
    <text evidence="4">The sequence shown here is derived from an EMBL/GenBank/DDBJ whole genome shotgun (WGS) entry which is preliminary data.</text>
</comment>
<organism evidence="4 5">
    <name type="scientific">Breoghania corrubedonensis</name>
    <dbReference type="NCBI Taxonomy" id="665038"/>
    <lineage>
        <taxon>Bacteria</taxon>
        <taxon>Pseudomonadati</taxon>
        <taxon>Pseudomonadota</taxon>
        <taxon>Alphaproteobacteria</taxon>
        <taxon>Hyphomicrobiales</taxon>
        <taxon>Stappiaceae</taxon>
        <taxon>Breoghania</taxon>
    </lineage>
</organism>
<dbReference type="Gene3D" id="1.20.120.810">
    <property type="entry name" value="Vinculin, Vh2 four-helix bundle"/>
    <property type="match status" value="1"/>
</dbReference>
<dbReference type="SUPFAM" id="SSF58104">
    <property type="entry name" value="Methyl-accepting chemotaxis protein (MCP) signaling domain"/>
    <property type="match status" value="1"/>
</dbReference>
<evidence type="ECO:0000313" key="4">
    <source>
        <dbReference type="EMBL" id="PTW58713.1"/>
    </source>
</evidence>
<feature type="domain" description="Mce/MlaD" evidence="3">
    <location>
        <begin position="47"/>
        <end position="115"/>
    </location>
</feature>